<keyword evidence="2" id="KW-1185">Reference proteome</keyword>
<dbReference type="AlphaFoldDB" id="A0A161QNK1"/>
<reference evidence="1" key="1">
    <citation type="submission" date="2016-02" db="EMBL/GenBank/DDBJ databases">
        <title>Genome sequence of Bacillus trypoxylicola KCTC 13244(T).</title>
        <authorList>
            <person name="Jeong H."/>
            <person name="Park S.-H."/>
            <person name="Choi S.-K."/>
        </authorList>
    </citation>
    <scope>NUCLEOTIDE SEQUENCE [LARGE SCALE GENOMIC DNA]</scope>
    <source>
        <strain evidence="1">KCTC 13244</strain>
    </source>
</reference>
<protein>
    <submittedName>
        <fullName evidence="1">Uncharacterized protein</fullName>
    </submittedName>
</protein>
<proteinExistence type="predicted"/>
<gene>
    <name evidence="1" type="ORF">AZF04_04040</name>
</gene>
<comment type="caution">
    <text evidence="1">The sequence shown here is derived from an EMBL/GenBank/DDBJ whole genome shotgun (WGS) entry which is preliminary data.</text>
</comment>
<dbReference type="EMBL" id="LTAO01000012">
    <property type="protein sequence ID" value="KYG31953.1"/>
    <property type="molecule type" value="Genomic_DNA"/>
</dbReference>
<evidence type="ECO:0000313" key="2">
    <source>
        <dbReference type="Proteomes" id="UP000075806"/>
    </source>
</evidence>
<evidence type="ECO:0000313" key="1">
    <source>
        <dbReference type="EMBL" id="KYG31953.1"/>
    </source>
</evidence>
<dbReference type="Proteomes" id="UP000075806">
    <property type="component" value="Unassembled WGS sequence"/>
</dbReference>
<dbReference type="STRING" id="519424.AZF04_04040"/>
<accession>A0A161QNK1</accession>
<organism evidence="1 2">
    <name type="scientific">Alkalihalobacillus trypoxylicola</name>
    <dbReference type="NCBI Taxonomy" id="519424"/>
    <lineage>
        <taxon>Bacteria</taxon>
        <taxon>Bacillati</taxon>
        <taxon>Bacillota</taxon>
        <taxon>Bacilli</taxon>
        <taxon>Bacillales</taxon>
        <taxon>Bacillaceae</taxon>
        <taxon>Alkalihalobacillus</taxon>
    </lineage>
</organism>
<sequence length="63" mass="7289">MLKSTFLKKVSSAVPHRTISVLTERTGGQLECVDSFIRELCPDLIYRKSNIKIFPYIKIYVIK</sequence>
<name>A0A161QNK1_9BACI</name>